<sequence length="176" mass="19854">MSCCCSLPTWAIVIGVLQCLGCFAATVYIAFVMIQIAFIQNTEIIMLQMSSILVFVLIALAFTITMIVGVMKKRYRLISPYLWFCLIAIILYVILQVVAMVILITTLDDVPTHHIVIYVLRSAASVCIQLLFMFPSYRVYKRYRAEAMGPVTGLQEVYATAPIVYQNAYGSEKTHF</sequence>
<protein>
    <submittedName>
        <fullName evidence="2">Uncharacterized protein</fullName>
    </submittedName>
</protein>
<accession>A0A1I8P3R4</accession>
<keyword evidence="1" id="KW-0812">Transmembrane</keyword>
<keyword evidence="3" id="KW-1185">Reference proteome</keyword>
<dbReference type="KEGG" id="scac:106093941"/>
<gene>
    <name evidence="2" type="primary">106093941</name>
</gene>
<evidence type="ECO:0000313" key="2">
    <source>
        <dbReference type="EnsemblMetazoa" id="SCAU004552-PA"/>
    </source>
</evidence>
<feature type="transmembrane region" description="Helical" evidence="1">
    <location>
        <begin position="44"/>
        <end position="69"/>
    </location>
</feature>
<dbReference type="AlphaFoldDB" id="A0A1I8P3R4"/>
<proteinExistence type="predicted"/>
<evidence type="ECO:0000313" key="3">
    <source>
        <dbReference type="Proteomes" id="UP000095300"/>
    </source>
</evidence>
<dbReference type="Proteomes" id="UP000095300">
    <property type="component" value="Unassembled WGS sequence"/>
</dbReference>
<reference evidence="2" key="1">
    <citation type="submission" date="2020-05" db="UniProtKB">
        <authorList>
            <consortium name="EnsemblMetazoa"/>
        </authorList>
    </citation>
    <scope>IDENTIFICATION</scope>
    <source>
        <strain evidence="2">USDA</strain>
    </source>
</reference>
<feature type="transmembrane region" description="Helical" evidence="1">
    <location>
        <begin position="12"/>
        <end position="38"/>
    </location>
</feature>
<evidence type="ECO:0000256" key="1">
    <source>
        <dbReference type="SAM" id="Phobius"/>
    </source>
</evidence>
<name>A0A1I8P3R4_STOCA</name>
<dbReference type="VEuPathDB" id="VectorBase:SCAU004552"/>
<keyword evidence="1" id="KW-1133">Transmembrane helix</keyword>
<feature type="transmembrane region" description="Helical" evidence="1">
    <location>
        <begin position="81"/>
        <end position="103"/>
    </location>
</feature>
<dbReference type="EnsemblMetazoa" id="SCAU004552-RA">
    <property type="protein sequence ID" value="SCAU004552-PA"/>
    <property type="gene ID" value="SCAU004552"/>
</dbReference>
<organism evidence="2 3">
    <name type="scientific">Stomoxys calcitrans</name>
    <name type="common">Stable fly</name>
    <name type="synonym">Conops calcitrans</name>
    <dbReference type="NCBI Taxonomy" id="35570"/>
    <lineage>
        <taxon>Eukaryota</taxon>
        <taxon>Metazoa</taxon>
        <taxon>Ecdysozoa</taxon>
        <taxon>Arthropoda</taxon>
        <taxon>Hexapoda</taxon>
        <taxon>Insecta</taxon>
        <taxon>Pterygota</taxon>
        <taxon>Neoptera</taxon>
        <taxon>Endopterygota</taxon>
        <taxon>Diptera</taxon>
        <taxon>Brachycera</taxon>
        <taxon>Muscomorpha</taxon>
        <taxon>Muscoidea</taxon>
        <taxon>Muscidae</taxon>
        <taxon>Stomoxys</taxon>
    </lineage>
</organism>
<keyword evidence="1" id="KW-0472">Membrane</keyword>
<feature type="transmembrane region" description="Helical" evidence="1">
    <location>
        <begin position="115"/>
        <end position="134"/>
    </location>
</feature>